<evidence type="ECO:0008006" key="3">
    <source>
        <dbReference type="Google" id="ProtNLM"/>
    </source>
</evidence>
<keyword evidence="2" id="KW-1185">Reference proteome</keyword>
<organism evidence="1 2">
    <name type="scientific">Mycena maculata</name>
    <dbReference type="NCBI Taxonomy" id="230809"/>
    <lineage>
        <taxon>Eukaryota</taxon>
        <taxon>Fungi</taxon>
        <taxon>Dikarya</taxon>
        <taxon>Basidiomycota</taxon>
        <taxon>Agaricomycotina</taxon>
        <taxon>Agaricomycetes</taxon>
        <taxon>Agaricomycetidae</taxon>
        <taxon>Agaricales</taxon>
        <taxon>Marasmiineae</taxon>
        <taxon>Mycenaceae</taxon>
        <taxon>Mycena</taxon>
    </lineage>
</organism>
<sequence>MDVNAELKEIHQVPGLWFEDGSLIIQAGDCQFRVYRGVLAKRSSVFQDMLSFPQPADAELVEGYFDTIVGCLRLSEKYRVDYLRRRASALVHPTSRCCTTLSECDNSTYPGDIDDHTRSALDIIS</sequence>
<accession>A0AAD7HFL4</accession>
<protein>
    <recommendedName>
        <fullName evidence="3">BTB domain-containing protein</fullName>
    </recommendedName>
</protein>
<dbReference type="Proteomes" id="UP001215280">
    <property type="component" value="Unassembled WGS sequence"/>
</dbReference>
<reference evidence="1" key="1">
    <citation type="submission" date="2023-03" db="EMBL/GenBank/DDBJ databases">
        <title>Massive genome expansion in bonnet fungi (Mycena s.s.) driven by repeated elements and novel gene families across ecological guilds.</title>
        <authorList>
            <consortium name="Lawrence Berkeley National Laboratory"/>
            <person name="Harder C.B."/>
            <person name="Miyauchi S."/>
            <person name="Viragh M."/>
            <person name="Kuo A."/>
            <person name="Thoen E."/>
            <person name="Andreopoulos B."/>
            <person name="Lu D."/>
            <person name="Skrede I."/>
            <person name="Drula E."/>
            <person name="Henrissat B."/>
            <person name="Morin E."/>
            <person name="Kohler A."/>
            <person name="Barry K."/>
            <person name="LaButti K."/>
            <person name="Morin E."/>
            <person name="Salamov A."/>
            <person name="Lipzen A."/>
            <person name="Mereny Z."/>
            <person name="Hegedus B."/>
            <person name="Baldrian P."/>
            <person name="Stursova M."/>
            <person name="Weitz H."/>
            <person name="Taylor A."/>
            <person name="Grigoriev I.V."/>
            <person name="Nagy L.G."/>
            <person name="Martin F."/>
            <person name="Kauserud H."/>
        </authorList>
    </citation>
    <scope>NUCLEOTIDE SEQUENCE</scope>
    <source>
        <strain evidence="1">CBHHK188m</strain>
    </source>
</reference>
<comment type="caution">
    <text evidence="1">The sequence shown here is derived from an EMBL/GenBank/DDBJ whole genome shotgun (WGS) entry which is preliminary data.</text>
</comment>
<name>A0AAD7HFL4_9AGAR</name>
<dbReference type="EMBL" id="JARJLG010000298">
    <property type="protein sequence ID" value="KAJ7718953.1"/>
    <property type="molecule type" value="Genomic_DNA"/>
</dbReference>
<dbReference type="AlphaFoldDB" id="A0AAD7HFL4"/>
<evidence type="ECO:0000313" key="1">
    <source>
        <dbReference type="EMBL" id="KAJ7718953.1"/>
    </source>
</evidence>
<proteinExistence type="predicted"/>
<gene>
    <name evidence="1" type="ORF">DFH07DRAFT_784761</name>
</gene>
<evidence type="ECO:0000313" key="2">
    <source>
        <dbReference type="Proteomes" id="UP001215280"/>
    </source>
</evidence>